<reference evidence="2 3" key="1">
    <citation type="submission" date="2014-11" db="EMBL/GenBank/DDBJ databases">
        <title>Genetic blueprint of the zoonotic pathogen Toxocara canis.</title>
        <authorList>
            <person name="Zhu X.-Q."/>
            <person name="Korhonen P.K."/>
            <person name="Cai H."/>
            <person name="Young N.D."/>
            <person name="Nejsum P."/>
            <person name="von Samson-Himmelstjerna G."/>
            <person name="Boag P.R."/>
            <person name="Tan P."/>
            <person name="Li Q."/>
            <person name="Min J."/>
            <person name="Yang Y."/>
            <person name="Wang X."/>
            <person name="Fang X."/>
            <person name="Hall R.S."/>
            <person name="Hofmann A."/>
            <person name="Sternberg P.W."/>
            <person name="Jex A.R."/>
            <person name="Gasser R.B."/>
        </authorList>
    </citation>
    <scope>NUCLEOTIDE SEQUENCE [LARGE SCALE GENOMIC DNA]</scope>
    <source>
        <strain evidence="2">PN_DK_2014</strain>
    </source>
</reference>
<dbReference type="Gene3D" id="3.90.132.10">
    <property type="entry name" value="Leishmanolysin , domain 2"/>
    <property type="match status" value="1"/>
</dbReference>
<feature type="signal peptide" evidence="1">
    <location>
        <begin position="1"/>
        <end position="20"/>
    </location>
</feature>
<protein>
    <submittedName>
        <fullName evidence="2">Uncharacterized protein</fullName>
    </submittedName>
</protein>
<keyword evidence="1" id="KW-0732">Signal</keyword>
<dbReference type="EMBL" id="JPKZ01001748">
    <property type="protein sequence ID" value="KHN80311.1"/>
    <property type="molecule type" value="Genomic_DNA"/>
</dbReference>
<dbReference type="OrthoDB" id="527990at2759"/>
<keyword evidence="3" id="KW-1185">Reference proteome</keyword>
<sequence>MPSRGTVILIGLISVQISLAAQLDKTEWETLDIVIFVPQNFINIPHNMMGFGLIIPKDDRDVGHNRTFIWRYETTGEMITTYFMDFQRIALRYAREHFGCAQLQGIESEDQKKIHLSEYLYGNELMTPVLANGRNYFTRISASILESTTTGNV</sequence>
<organism evidence="2 3">
    <name type="scientific">Toxocara canis</name>
    <name type="common">Canine roundworm</name>
    <dbReference type="NCBI Taxonomy" id="6265"/>
    <lineage>
        <taxon>Eukaryota</taxon>
        <taxon>Metazoa</taxon>
        <taxon>Ecdysozoa</taxon>
        <taxon>Nematoda</taxon>
        <taxon>Chromadorea</taxon>
        <taxon>Rhabditida</taxon>
        <taxon>Spirurina</taxon>
        <taxon>Ascaridomorpha</taxon>
        <taxon>Ascaridoidea</taxon>
        <taxon>Toxocaridae</taxon>
        <taxon>Toxocara</taxon>
    </lineage>
</organism>
<dbReference type="SUPFAM" id="SSF55486">
    <property type="entry name" value="Metalloproteases ('zincins'), catalytic domain"/>
    <property type="match status" value="1"/>
</dbReference>
<evidence type="ECO:0000313" key="3">
    <source>
        <dbReference type="Proteomes" id="UP000031036"/>
    </source>
</evidence>
<name>A0A0B2VA39_TOXCA</name>
<dbReference type="AlphaFoldDB" id="A0A0B2VA39"/>
<gene>
    <name evidence="2" type="ORF">Tcan_06522</name>
</gene>
<proteinExistence type="predicted"/>
<evidence type="ECO:0000256" key="1">
    <source>
        <dbReference type="SAM" id="SignalP"/>
    </source>
</evidence>
<accession>A0A0B2VA39</accession>
<feature type="chain" id="PRO_5002079852" evidence="1">
    <location>
        <begin position="21"/>
        <end position="153"/>
    </location>
</feature>
<comment type="caution">
    <text evidence="2">The sequence shown here is derived from an EMBL/GenBank/DDBJ whole genome shotgun (WGS) entry which is preliminary data.</text>
</comment>
<evidence type="ECO:0000313" key="2">
    <source>
        <dbReference type="EMBL" id="KHN80311.1"/>
    </source>
</evidence>
<dbReference type="Proteomes" id="UP000031036">
    <property type="component" value="Unassembled WGS sequence"/>
</dbReference>